<dbReference type="Gene3D" id="1.25.40.10">
    <property type="entry name" value="Tetratricopeptide repeat domain"/>
    <property type="match status" value="1"/>
</dbReference>
<dbReference type="Gene3D" id="3.90.550.20">
    <property type="match status" value="1"/>
</dbReference>
<dbReference type="InterPro" id="IPR037919">
    <property type="entry name" value="OGT"/>
</dbReference>
<dbReference type="InterPro" id="IPR007577">
    <property type="entry name" value="GlycoTrfase_DXD_sugar-bd_CS"/>
</dbReference>
<evidence type="ECO:0000313" key="10">
    <source>
        <dbReference type="EMBL" id="PZP35027.1"/>
    </source>
</evidence>
<protein>
    <recommendedName>
        <fullName evidence="3">protein O-GlcNAc transferase</fullName>
        <ecNumber evidence="3">2.4.1.255</ecNumber>
    </recommendedName>
</protein>
<dbReference type="InterPro" id="IPR019734">
    <property type="entry name" value="TPR_rpt"/>
</dbReference>
<keyword evidence="6" id="KW-0677">Repeat</keyword>
<dbReference type="PROSITE" id="PS50005">
    <property type="entry name" value="TPR"/>
    <property type="match status" value="1"/>
</dbReference>
<accession>A0A2W5E0L5</accession>
<dbReference type="Gene3D" id="3.40.50.11380">
    <property type="match status" value="1"/>
</dbReference>
<dbReference type="InterPro" id="IPR011990">
    <property type="entry name" value="TPR-like_helical_dom_sf"/>
</dbReference>
<dbReference type="GO" id="GO:0097363">
    <property type="term" value="F:protein O-acetylglucosaminyltransferase activity"/>
    <property type="evidence" value="ECO:0007669"/>
    <property type="project" value="UniProtKB-EC"/>
</dbReference>
<reference evidence="10 11" key="1">
    <citation type="submission" date="2017-08" db="EMBL/GenBank/DDBJ databases">
        <title>Infants hospitalized years apart are colonized by the same room-sourced microbial strains.</title>
        <authorList>
            <person name="Brooks B."/>
            <person name="Olm M.R."/>
            <person name="Firek B.A."/>
            <person name="Baker R."/>
            <person name="Thomas B.C."/>
            <person name="Morowitz M.J."/>
            <person name="Banfield J.F."/>
        </authorList>
    </citation>
    <scope>NUCLEOTIDE SEQUENCE [LARGE SCALE GENOMIC DNA]</scope>
    <source>
        <strain evidence="10">S2_012_000_R2_81</strain>
    </source>
</reference>
<dbReference type="GO" id="GO:0006493">
    <property type="term" value="P:protein O-linked glycosylation"/>
    <property type="evidence" value="ECO:0007669"/>
    <property type="project" value="InterPro"/>
</dbReference>
<dbReference type="InterPro" id="IPR029489">
    <property type="entry name" value="OGT/SEC/SPY_C"/>
</dbReference>
<evidence type="ECO:0000313" key="11">
    <source>
        <dbReference type="Proteomes" id="UP000249633"/>
    </source>
</evidence>
<name>A0A2W5E0L5_9BURK</name>
<dbReference type="InterPro" id="IPR029044">
    <property type="entry name" value="Nucleotide-diphossugar_trans"/>
</dbReference>
<dbReference type="PANTHER" id="PTHR44366">
    <property type="entry name" value="UDP-N-ACETYLGLUCOSAMINE--PEPTIDE N-ACETYLGLUCOSAMINYLTRANSFERASE 110 KDA SUBUNIT"/>
    <property type="match status" value="1"/>
</dbReference>
<feature type="domain" description="O-GlcNAc transferase C-terminal" evidence="9">
    <location>
        <begin position="655"/>
        <end position="841"/>
    </location>
</feature>
<gene>
    <name evidence="10" type="ORF">DI603_03865</name>
</gene>
<evidence type="ECO:0000256" key="5">
    <source>
        <dbReference type="ARBA" id="ARBA00022679"/>
    </source>
</evidence>
<feature type="repeat" description="TPR" evidence="8">
    <location>
        <begin position="371"/>
        <end position="404"/>
    </location>
</feature>
<dbReference type="EC" id="2.4.1.255" evidence="3"/>
<dbReference type="Proteomes" id="UP000249633">
    <property type="component" value="Unassembled WGS sequence"/>
</dbReference>
<comment type="similarity">
    <text evidence="2">Belongs to the glycosyltransferase 41 family. O-GlcNAc transferase subfamily.</text>
</comment>
<evidence type="ECO:0000256" key="4">
    <source>
        <dbReference type="ARBA" id="ARBA00022676"/>
    </source>
</evidence>
<comment type="caution">
    <text evidence="10">The sequence shown here is derived from an EMBL/GenBank/DDBJ whole genome shotgun (WGS) entry which is preliminary data.</text>
</comment>
<dbReference type="EMBL" id="QFOD01000003">
    <property type="protein sequence ID" value="PZP35027.1"/>
    <property type="molecule type" value="Genomic_DNA"/>
</dbReference>
<proteinExistence type="inferred from homology"/>
<evidence type="ECO:0000259" key="9">
    <source>
        <dbReference type="Pfam" id="PF13844"/>
    </source>
</evidence>
<keyword evidence="5" id="KW-0808">Transferase</keyword>
<evidence type="ECO:0000256" key="3">
    <source>
        <dbReference type="ARBA" id="ARBA00011970"/>
    </source>
</evidence>
<keyword evidence="4" id="KW-0328">Glycosyltransferase</keyword>
<sequence length="866" mass="95806">MIPRTLHVIWVGDESRRPDNCIETWRQHNPDWELRIWGNEELASYGWVNARHMRQMAQRELAGVADLMRLEILYNEGGFYIDADSICVRPLEPWLFEGEACACWENELVRPGLISNGYLASVPDNPFFGQMILDLQALPELDERMAWESVGPQFLTDSVRKQGYNGLTIWPSHFFIPKHFTGLEYSGGGQVFATQEWGSTLRGYADLHKKRLPGVASFQELAPAAQANAALTGLLQQAQALLDGKQWAAAADLLQQALAQAPADGGLWLTLARTLRAAHQPQAWLDAAEQAIRHAATEAHGREALLLAAQAAMALNDHDYVVRLVTALPEAQRRQEFELLRLQGTALNRLHRPRQAVEVLMQALSLKLDDRDAYVELGFAFDNLKMKAEAAECFRTVATLHPEHLGAQAYLLHLEQHTAQWGDYRARIQALLDAQTQAAQTGDATQFSVPFTLVSLPHHPRQMLEAATLTSRYLSQGLVPLPPAPARPPRATRRLHVGLLSNDLQAHATATLITEVIERLDRSRYEISFFSHAADDGSDYRRRLSAACDHFEDVQGLGLLATAQRIRELGVDLLIDLKGHTSGSRLAVLAYRPAPLQATWLGFPGTTGLDGVDYVIGDRFVTPLDHQPWYSERIAQLPHSYQPNDGHRPRGPAPSRAELGLPQDAVVLLSANQVYKLNPPLFDAWMEILRRVPQAVLWQLSGSDDGANAALQREAAARGVAPERLVFMPAAGLQEHALRLGAADLALDSWPCNGHTTTSDTLWAGVPVVSLLGESFAGRVSASLLDAVGLPELVCADVPGYVELACRLASEPQTRAALRERLLQARDQAPLFDANGFASDLEALWERLWARHEAGEAPRTLEARLR</sequence>
<dbReference type="Gene3D" id="3.40.50.2000">
    <property type="entry name" value="Glycogen Phosphorylase B"/>
    <property type="match status" value="1"/>
</dbReference>
<dbReference type="PANTHER" id="PTHR44366:SF1">
    <property type="entry name" value="UDP-N-ACETYLGLUCOSAMINE--PEPTIDE N-ACETYLGLUCOSAMINYLTRANSFERASE 110 KDA SUBUNIT"/>
    <property type="match status" value="1"/>
</dbReference>
<dbReference type="Pfam" id="PF04488">
    <property type="entry name" value="Gly_transf_sug"/>
    <property type="match status" value="1"/>
</dbReference>
<evidence type="ECO:0000256" key="6">
    <source>
        <dbReference type="ARBA" id="ARBA00022737"/>
    </source>
</evidence>
<dbReference type="SMART" id="SM00028">
    <property type="entry name" value="TPR"/>
    <property type="match status" value="3"/>
</dbReference>
<organism evidence="10 11">
    <name type="scientific">Roseateles depolymerans</name>
    <dbReference type="NCBI Taxonomy" id="76731"/>
    <lineage>
        <taxon>Bacteria</taxon>
        <taxon>Pseudomonadati</taxon>
        <taxon>Pseudomonadota</taxon>
        <taxon>Betaproteobacteria</taxon>
        <taxon>Burkholderiales</taxon>
        <taxon>Sphaerotilaceae</taxon>
        <taxon>Roseateles</taxon>
    </lineage>
</organism>
<dbReference type="SUPFAM" id="SSF53448">
    <property type="entry name" value="Nucleotide-diphospho-sugar transferases"/>
    <property type="match status" value="1"/>
</dbReference>
<evidence type="ECO:0000256" key="1">
    <source>
        <dbReference type="ARBA" id="ARBA00004922"/>
    </source>
</evidence>
<dbReference type="AlphaFoldDB" id="A0A2W5E0L5"/>
<keyword evidence="7 8" id="KW-0802">TPR repeat</keyword>
<feature type="domain" description="O-GlcNAc transferase C-terminal" evidence="9">
    <location>
        <begin position="490"/>
        <end position="642"/>
    </location>
</feature>
<comment type="pathway">
    <text evidence="1">Protein modification; protein glycosylation.</text>
</comment>
<evidence type="ECO:0000256" key="8">
    <source>
        <dbReference type="PROSITE-ProRule" id="PRU00339"/>
    </source>
</evidence>
<dbReference type="Pfam" id="PF13844">
    <property type="entry name" value="Glyco_transf_41"/>
    <property type="match status" value="2"/>
</dbReference>
<evidence type="ECO:0000256" key="7">
    <source>
        <dbReference type="ARBA" id="ARBA00022803"/>
    </source>
</evidence>
<dbReference type="SUPFAM" id="SSF53756">
    <property type="entry name" value="UDP-Glycosyltransferase/glycogen phosphorylase"/>
    <property type="match status" value="1"/>
</dbReference>
<evidence type="ECO:0000256" key="2">
    <source>
        <dbReference type="ARBA" id="ARBA00005386"/>
    </source>
</evidence>
<dbReference type="SUPFAM" id="SSF48452">
    <property type="entry name" value="TPR-like"/>
    <property type="match status" value="1"/>
</dbReference>